<evidence type="ECO:0008006" key="5">
    <source>
        <dbReference type="Google" id="ProtNLM"/>
    </source>
</evidence>
<name>A0AAW2QGI6_SESRA</name>
<accession>A0AAW2QGI6</accession>
<sequence>MGVKKKTKDNLKAHRDLQKSNIRLPLHPVEKGSGKYYLPPAPFTLGKRDKETFCKVLKSVKAPDGYASNISRHTNVKEQTIGGLKSHDNHVLIQQLLPLAVRRSLPKNVVDTLIELGNFFRKLCSKINDKYDLEELQDRIVLTLCHLEKIFPPSFFDIMEHLPVHLVDEALKGGPIQFRWMYPIERYLLTLKRYVRNRAYPEGSIARGEGREIFIDSCTLLQAHRYILSNTDAVEPFRNMHIAEIVRERPRARPWEIDRIHSQTFHEWFKSYVDSLQKTSNAQLSEEIKRFAEGPMRHGRRYKACIVRGFRFCTKSNDESKATQNSGIVLKADTKSYSSTKDRRPHSRDVFYYGVLTDIIKVRYTNDIKFLMFKCDWVDPDKGVKQDEYKFTLVNFNHLLYKNNLPIDEPFILSTQADQVWYVPDPLQPEWKVVLTMTPCDHFDVYSRFEAEPYSNQRLDDRLPTADDDVGWTRQGVDGVIVDENDDNGIGDDDNDF</sequence>
<dbReference type="Pfam" id="PF13960">
    <property type="entry name" value="DUF4218"/>
    <property type="match status" value="1"/>
</dbReference>
<dbReference type="Pfam" id="PF13952">
    <property type="entry name" value="DUF4216"/>
    <property type="match status" value="1"/>
</dbReference>
<reference evidence="4" key="1">
    <citation type="submission" date="2020-06" db="EMBL/GenBank/DDBJ databases">
        <authorList>
            <person name="Li T."/>
            <person name="Hu X."/>
            <person name="Zhang T."/>
            <person name="Song X."/>
            <person name="Zhang H."/>
            <person name="Dai N."/>
            <person name="Sheng W."/>
            <person name="Hou X."/>
            <person name="Wei L."/>
        </authorList>
    </citation>
    <scope>NUCLEOTIDE SEQUENCE</scope>
    <source>
        <strain evidence="4">G02</strain>
        <tissue evidence="4">Leaf</tissue>
    </source>
</reference>
<evidence type="ECO:0000259" key="2">
    <source>
        <dbReference type="Pfam" id="PF13952"/>
    </source>
</evidence>
<evidence type="ECO:0000313" key="4">
    <source>
        <dbReference type="EMBL" id="KAL0366972.1"/>
    </source>
</evidence>
<feature type="region of interest" description="Disordered" evidence="1">
    <location>
        <begin position="474"/>
        <end position="497"/>
    </location>
</feature>
<feature type="domain" description="DUF4216" evidence="2">
    <location>
        <begin position="360"/>
        <end position="434"/>
    </location>
</feature>
<dbReference type="AlphaFoldDB" id="A0AAW2QGI6"/>
<protein>
    <recommendedName>
        <fullName evidence="5">Transposase</fullName>
    </recommendedName>
</protein>
<evidence type="ECO:0000259" key="3">
    <source>
        <dbReference type="Pfam" id="PF13960"/>
    </source>
</evidence>
<evidence type="ECO:0000256" key="1">
    <source>
        <dbReference type="SAM" id="MobiDB-lite"/>
    </source>
</evidence>
<dbReference type="InterPro" id="IPR025452">
    <property type="entry name" value="DUF4218"/>
</dbReference>
<comment type="caution">
    <text evidence="4">The sequence shown here is derived from an EMBL/GenBank/DDBJ whole genome shotgun (WGS) entry which is preliminary data.</text>
</comment>
<dbReference type="EMBL" id="JACGWJ010000015">
    <property type="protein sequence ID" value="KAL0366972.1"/>
    <property type="molecule type" value="Genomic_DNA"/>
</dbReference>
<feature type="domain" description="DUF4218" evidence="3">
    <location>
        <begin position="123"/>
        <end position="212"/>
    </location>
</feature>
<proteinExistence type="predicted"/>
<gene>
    <name evidence="4" type="ORF">Sradi_3587300</name>
</gene>
<reference evidence="4" key="2">
    <citation type="journal article" date="2024" name="Plant">
        <title>Genomic evolution and insights into agronomic trait innovations of Sesamum species.</title>
        <authorList>
            <person name="Miao H."/>
            <person name="Wang L."/>
            <person name="Qu L."/>
            <person name="Liu H."/>
            <person name="Sun Y."/>
            <person name="Le M."/>
            <person name="Wang Q."/>
            <person name="Wei S."/>
            <person name="Zheng Y."/>
            <person name="Lin W."/>
            <person name="Duan Y."/>
            <person name="Cao H."/>
            <person name="Xiong S."/>
            <person name="Wang X."/>
            <person name="Wei L."/>
            <person name="Li C."/>
            <person name="Ma Q."/>
            <person name="Ju M."/>
            <person name="Zhao R."/>
            <person name="Li G."/>
            <person name="Mu C."/>
            <person name="Tian Q."/>
            <person name="Mei H."/>
            <person name="Zhang T."/>
            <person name="Gao T."/>
            <person name="Zhang H."/>
        </authorList>
    </citation>
    <scope>NUCLEOTIDE SEQUENCE</scope>
    <source>
        <strain evidence="4">G02</strain>
    </source>
</reference>
<dbReference type="PANTHER" id="PTHR48258:SF15">
    <property type="entry name" value="OS02G0543900 PROTEIN"/>
    <property type="match status" value="1"/>
</dbReference>
<organism evidence="4">
    <name type="scientific">Sesamum radiatum</name>
    <name type="common">Black benniseed</name>
    <dbReference type="NCBI Taxonomy" id="300843"/>
    <lineage>
        <taxon>Eukaryota</taxon>
        <taxon>Viridiplantae</taxon>
        <taxon>Streptophyta</taxon>
        <taxon>Embryophyta</taxon>
        <taxon>Tracheophyta</taxon>
        <taxon>Spermatophyta</taxon>
        <taxon>Magnoliopsida</taxon>
        <taxon>eudicotyledons</taxon>
        <taxon>Gunneridae</taxon>
        <taxon>Pentapetalae</taxon>
        <taxon>asterids</taxon>
        <taxon>lamiids</taxon>
        <taxon>Lamiales</taxon>
        <taxon>Pedaliaceae</taxon>
        <taxon>Sesamum</taxon>
    </lineage>
</organism>
<feature type="compositionally biased region" description="Acidic residues" evidence="1">
    <location>
        <begin position="481"/>
        <end position="497"/>
    </location>
</feature>
<dbReference type="InterPro" id="IPR025312">
    <property type="entry name" value="DUF4216"/>
</dbReference>
<dbReference type="PANTHER" id="PTHR48258">
    <property type="entry name" value="DUF4218 DOMAIN-CONTAINING PROTEIN-RELATED"/>
    <property type="match status" value="1"/>
</dbReference>